<dbReference type="AlphaFoldDB" id="A0A2X4ZG02"/>
<organism evidence="2 3">
    <name type="scientific">Lederbergia lenta</name>
    <name type="common">Bacillus lentus</name>
    <dbReference type="NCBI Taxonomy" id="1467"/>
    <lineage>
        <taxon>Bacteria</taxon>
        <taxon>Bacillati</taxon>
        <taxon>Bacillota</taxon>
        <taxon>Bacilli</taxon>
        <taxon>Bacillales</taxon>
        <taxon>Bacillaceae</taxon>
        <taxon>Lederbergia</taxon>
    </lineage>
</organism>
<keyword evidence="1" id="KW-0812">Transmembrane</keyword>
<feature type="transmembrane region" description="Helical" evidence="1">
    <location>
        <begin position="152"/>
        <end position="179"/>
    </location>
</feature>
<protein>
    <submittedName>
        <fullName evidence="2">Uncharacterized protein</fullName>
    </submittedName>
</protein>
<reference evidence="2 3" key="1">
    <citation type="submission" date="2018-06" db="EMBL/GenBank/DDBJ databases">
        <authorList>
            <consortium name="Pathogen Informatics"/>
            <person name="Doyle S."/>
        </authorList>
    </citation>
    <scope>NUCLEOTIDE SEQUENCE [LARGE SCALE GENOMIC DNA]</scope>
    <source>
        <strain evidence="2 3">NCTC4824</strain>
    </source>
</reference>
<dbReference type="KEGG" id="blen:NCTC4824_02338"/>
<evidence type="ECO:0000313" key="2">
    <source>
        <dbReference type="EMBL" id="SQI59374.1"/>
    </source>
</evidence>
<dbReference type="RefSeq" id="WP_066138805.1">
    <property type="nucleotide sequence ID" value="NZ_CBCSGM010000001.1"/>
</dbReference>
<evidence type="ECO:0000256" key="1">
    <source>
        <dbReference type="SAM" id="Phobius"/>
    </source>
</evidence>
<feature type="transmembrane region" description="Helical" evidence="1">
    <location>
        <begin position="55"/>
        <end position="73"/>
    </location>
</feature>
<gene>
    <name evidence="2" type="ORF">NCTC4824_02338</name>
</gene>
<dbReference type="STRING" id="1348624.GCA_001591545_01389"/>
<evidence type="ECO:0000313" key="3">
    <source>
        <dbReference type="Proteomes" id="UP000249134"/>
    </source>
</evidence>
<sequence>MNGLRIRLKLILKLWFRSLYAIVTMLFIPIAAYIIYSSQSYTIEDLTSVIYERAAPLWLIFILQWCLSVDFDSKFYLQVMTYPFSRWKFTMERILFAAVIFIGLLSVVTLVLTPTMGVFVWKSLVFTVPVYMAIIGFVVAGTMIGAHSVGGLLAGILFWMCSEFGGIFLGDLNVILIKYGSVYTFVHGESGFFAIENHWILYNRLFYIGIGGLLTGLALLQYMRKTA</sequence>
<dbReference type="Proteomes" id="UP000249134">
    <property type="component" value="Chromosome 1"/>
</dbReference>
<feature type="transmembrane region" description="Helical" evidence="1">
    <location>
        <begin position="94"/>
        <end position="113"/>
    </location>
</feature>
<proteinExistence type="predicted"/>
<keyword evidence="1" id="KW-1133">Transmembrane helix</keyword>
<name>A0A2X4ZG02_LEDLE</name>
<feature type="transmembrane region" description="Helical" evidence="1">
    <location>
        <begin position="14"/>
        <end position="35"/>
    </location>
</feature>
<dbReference type="EMBL" id="LS483476">
    <property type="protein sequence ID" value="SQI59374.1"/>
    <property type="molecule type" value="Genomic_DNA"/>
</dbReference>
<keyword evidence="1" id="KW-0472">Membrane</keyword>
<keyword evidence="3" id="KW-1185">Reference proteome</keyword>
<feature type="transmembrane region" description="Helical" evidence="1">
    <location>
        <begin position="199"/>
        <end position="220"/>
    </location>
</feature>
<accession>A0A2X4ZG02</accession>